<sequence>MHPVIRAAMDGHGQVFTAADARRAGVGRNDVAPLLRSGEWWRIRHGVYTTGATWREHEASGRTHLLASAAVLVRLDGQAVLSHASAARLHQLVLPARVPDDVQLTDADRFRAGRGYTVHEAGLTDADVTVVDGLPVTSLARTLVDVAREWDVVDAVVAMDDALADGRVTPEVLTETILRHTHWPGIGRASSAVQLARVGAHSPHETRSRLALVGAGLPEPLLQAAVYVGTRLVAVLDWVWDDEGVFGEADGKAKVLDPWRGRTPGEAVWREKRRHDELVDLDLRGVRFAPADLFEALPGKVDRVRRLLASPPPSGPRRYRIEQRNGGLRITPRVAPPSSSAA</sequence>
<reference evidence="4" key="1">
    <citation type="submission" date="2016-10" db="EMBL/GenBank/DDBJ databases">
        <authorList>
            <person name="Varghese N."/>
            <person name="Submissions S."/>
        </authorList>
    </citation>
    <scope>NUCLEOTIDE SEQUENCE [LARGE SCALE GENOMIC DNA]</scope>
    <source>
        <strain evidence="4">DSM 45843</strain>
    </source>
</reference>
<feature type="domain" description="AbiEi antitoxin N-terminal" evidence="2">
    <location>
        <begin position="12"/>
        <end position="49"/>
    </location>
</feature>
<proteinExistence type="predicted"/>
<dbReference type="EMBL" id="FNIR01000014">
    <property type="protein sequence ID" value="SDP48675.1"/>
    <property type="molecule type" value="Genomic_DNA"/>
</dbReference>
<dbReference type="RefSeq" id="WP_091248963.1">
    <property type="nucleotide sequence ID" value="NZ_FNIR01000014.1"/>
</dbReference>
<evidence type="ECO:0000313" key="4">
    <source>
        <dbReference type="Proteomes" id="UP000199088"/>
    </source>
</evidence>
<gene>
    <name evidence="3" type="ORF">SAMN05660199_04037</name>
</gene>
<evidence type="ECO:0000313" key="3">
    <source>
        <dbReference type="EMBL" id="SDP48675.1"/>
    </source>
</evidence>
<protein>
    <submittedName>
        <fullName evidence="3">Transcriptional regulator, AbiEi antitoxin, Type IV TA system</fullName>
    </submittedName>
</protein>
<dbReference type="AlphaFoldDB" id="A0A1H0T4B7"/>
<evidence type="ECO:0000256" key="1">
    <source>
        <dbReference type="SAM" id="MobiDB-lite"/>
    </source>
</evidence>
<dbReference type="Proteomes" id="UP000199088">
    <property type="component" value="Unassembled WGS sequence"/>
</dbReference>
<name>A0A1H0T4B7_9ACTN</name>
<dbReference type="Pfam" id="PF13338">
    <property type="entry name" value="AbiEi_4"/>
    <property type="match status" value="1"/>
</dbReference>
<feature type="region of interest" description="Disordered" evidence="1">
    <location>
        <begin position="307"/>
        <end position="342"/>
    </location>
</feature>
<keyword evidence="4" id="KW-1185">Reference proteome</keyword>
<dbReference type="InterPro" id="IPR025159">
    <property type="entry name" value="AbiEi_N"/>
</dbReference>
<organism evidence="3 4">
    <name type="scientific">Klenkia soli</name>
    <dbReference type="NCBI Taxonomy" id="1052260"/>
    <lineage>
        <taxon>Bacteria</taxon>
        <taxon>Bacillati</taxon>
        <taxon>Actinomycetota</taxon>
        <taxon>Actinomycetes</taxon>
        <taxon>Geodermatophilales</taxon>
        <taxon>Geodermatophilaceae</taxon>
        <taxon>Klenkia</taxon>
    </lineage>
</organism>
<dbReference type="STRING" id="1052260.SAMN05660199_04037"/>
<accession>A0A1H0T4B7</accession>
<evidence type="ECO:0000259" key="2">
    <source>
        <dbReference type="Pfam" id="PF13338"/>
    </source>
</evidence>
<dbReference type="OrthoDB" id="5517693at2"/>